<proteinExistence type="predicted"/>
<protein>
    <submittedName>
        <fullName evidence="3">Uncharacterized protein</fullName>
    </submittedName>
</protein>
<gene>
    <name evidence="3" type="ORF">HMPREF1316_0775</name>
</gene>
<dbReference type="eggNOG" id="ENOG5034B1F">
    <property type="taxonomic scope" value="Bacteria"/>
</dbReference>
<evidence type="ECO:0000256" key="1">
    <source>
        <dbReference type="SAM" id="MobiDB-lite"/>
    </source>
</evidence>
<keyword evidence="2" id="KW-1133">Transmembrane helix</keyword>
<keyword evidence="4" id="KW-1185">Reference proteome</keyword>
<name>U2SZ14_9ACTN</name>
<evidence type="ECO:0000256" key="2">
    <source>
        <dbReference type="SAM" id="Phobius"/>
    </source>
</evidence>
<feature type="transmembrane region" description="Helical" evidence="2">
    <location>
        <begin position="156"/>
        <end position="176"/>
    </location>
</feature>
<feature type="compositionally biased region" description="Basic and acidic residues" evidence="1">
    <location>
        <begin position="206"/>
        <end position="224"/>
    </location>
</feature>
<reference evidence="3 4" key="1">
    <citation type="submission" date="2013-08" db="EMBL/GenBank/DDBJ databases">
        <authorList>
            <person name="Durkin A.S."/>
            <person name="Haft D.R."/>
            <person name="McCorrison J."/>
            <person name="Torralba M."/>
            <person name="Gillis M."/>
            <person name="Haft D.H."/>
            <person name="Methe B."/>
            <person name="Sutton G."/>
            <person name="Nelson K.E."/>
        </authorList>
    </citation>
    <scope>NUCLEOTIDE SEQUENCE [LARGE SCALE GENOMIC DNA]</scope>
    <source>
        <strain evidence="3 4">F0195</strain>
    </source>
</reference>
<evidence type="ECO:0000313" key="4">
    <source>
        <dbReference type="Proteomes" id="UP000016638"/>
    </source>
</evidence>
<dbReference type="EMBL" id="AWEZ01000073">
    <property type="protein sequence ID" value="ERL06069.1"/>
    <property type="molecule type" value="Genomic_DNA"/>
</dbReference>
<feature type="region of interest" description="Disordered" evidence="1">
    <location>
        <begin position="202"/>
        <end position="237"/>
    </location>
</feature>
<accession>U2SZ14</accession>
<feature type="compositionally biased region" description="Low complexity" evidence="1">
    <location>
        <begin position="60"/>
        <end position="78"/>
    </location>
</feature>
<dbReference type="PATRIC" id="fig|1125712.3.peg.2451"/>
<feature type="compositionally biased region" description="Basic and acidic residues" evidence="1">
    <location>
        <begin position="1"/>
        <end position="14"/>
    </location>
</feature>
<organism evidence="3 4">
    <name type="scientific">Olsenella profusa F0195</name>
    <dbReference type="NCBI Taxonomy" id="1125712"/>
    <lineage>
        <taxon>Bacteria</taxon>
        <taxon>Bacillati</taxon>
        <taxon>Actinomycetota</taxon>
        <taxon>Coriobacteriia</taxon>
        <taxon>Coriobacteriales</taxon>
        <taxon>Atopobiaceae</taxon>
        <taxon>Olsenella</taxon>
    </lineage>
</organism>
<feature type="compositionally biased region" description="Basic and acidic residues" evidence="1">
    <location>
        <begin position="80"/>
        <end position="90"/>
    </location>
</feature>
<comment type="caution">
    <text evidence="3">The sequence shown here is derived from an EMBL/GenBank/DDBJ whole genome shotgun (WGS) entry which is preliminary data.</text>
</comment>
<evidence type="ECO:0000313" key="3">
    <source>
        <dbReference type="EMBL" id="ERL06069.1"/>
    </source>
</evidence>
<dbReference type="Proteomes" id="UP000016638">
    <property type="component" value="Unassembled WGS sequence"/>
</dbReference>
<feature type="region of interest" description="Disordered" evidence="1">
    <location>
        <begin position="1"/>
        <end position="101"/>
    </location>
</feature>
<dbReference type="RefSeq" id="WP_021727454.1">
    <property type="nucleotide sequence ID" value="NZ_AWEZ01000073.1"/>
</dbReference>
<feature type="transmembrane region" description="Helical" evidence="2">
    <location>
        <begin position="123"/>
        <end position="144"/>
    </location>
</feature>
<dbReference type="AlphaFoldDB" id="U2SZ14"/>
<dbReference type="STRING" id="1125712.HMPREF1316_0775"/>
<sequence>MSLRETIEGARREAAGAGGLGLPKKGAPKDTSDADEAEEPRGFARRSVARAKPAREAARGVRVVSASSVRSGRQAASGKSHAEMSREERKNARRARREQDDRVAQAARVLMRRNPEYRRDQRVWWITMGVGMALILVSTALSAFPGGNLDYSTVAGFLAIVCLVLSYGAIIGGFVYDWRKVRPIRNAASELAASMTPKKLQQIIESDDRERATRASERAKAKEARRARRSTRHEQSR</sequence>
<keyword evidence="2" id="KW-0812">Transmembrane</keyword>
<keyword evidence="2" id="KW-0472">Membrane</keyword>